<dbReference type="Bgee" id="ENSMUSG00000001741">
    <property type="expression patterns" value="Expressed in chordate pharynx and 147 other cell types or tissues"/>
</dbReference>
<organism evidence="2 4">
    <name type="scientific">Mus musculus</name>
    <name type="common">Mouse</name>
    <dbReference type="NCBI Taxonomy" id="10090"/>
    <lineage>
        <taxon>Eukaryota</taxon>
        <taxon>Metazoa</taxon>
        <taxon>Chordata</taxon>
        <taxon>Craniata</taxon>
        <taxon>Vertebrata</taxon>
        <taxon>Euteleostomi</taxon>
        <taxon>Mammalia</taxon>
        <taxon>Eutheria</taxon>
        <taxon>Euarchontoglires</taxon>
        <taxon>Glires</taxon>
        <taxon>Rodentia</taxon>
        <taxon>Myomorpha</taxon>
        <taxon>Muroidea</taxon>
        <taxon>Muridae</taxon>
        <taxon>Murinae</taxon>
        <taxon>Mus</taxon>
        <taxon>Mus</taxon>
    </lineage>
</organism>
<dbReference type="InterPro" id="IPR055287">
    <property type="entry name" value="IL-16-like"/>
</dbReference>
<dbReference type="PeptideAtlas" id="D6RI15"/>
<proteinExistence type="evidence at protein level"/>
<dbReference type="AlphaFoldDB" id="D6RI15"/>
<dbReference type="GO" id="GO:0005125">
    <property type="term" value="F:cytokine activity"/>
    <property type="evidence" value="ECO:0007669"/>
    <property type="project" value="InterPro"/>
</dbReference>
<dbReference type="MGI" id="MGI:1270855">
    <property type="gene designation" value="Il16"/>
</dbReference>
<reference evidence="2" key="4">
    <citation type="submission" date="2025-09" db="UniProtKB">
        <authorList>
            <consortium name="Ensembl"/>
        </authorList>
    </citation>
    <scope>IDENTIFICATION</scope>
    <source>
        <strain evidence="2">C57BL/6J</strain>
    </source>
</reference>
<dbReference type="ProteomicsDB" id="324941"/>
<accession>D6RI15</accession>
<evidence type="ECO:0000313" key="3">
    <source>
        <dbReference type="MGI" id="MGI:1270855"/>
    </source>
</evidence>
<dbReference type="ExpressionAtlas" id="D6RI15">
    <property type="expression patterns" value="baseline and differential"/>
</dbReference>
<sequence>MEPHGHSGKSRKSTKFRSISRSLILCNAKTSDDGSSPDEKYPDPFETSLCQGKEGFFHSSMQLADTFEAGLSNIPDLALASDSAQLAAAGSDRGKHCRKMFFMKESSSTSSKEKSGKPEAQSSSFLFPKACHQRTRSNSTSVNPYSAGEIDFPMTKKSAAPTDRQPYSLCSNRKSLSQQLDYPILETEAPRDKVTSPKQSADNRQSRENHLGNGCGFQSFSTPPNHAACQWGSETQRC</sequence>
<reference evidence="2" key="3">
    <citation type="submission" date="2025-08" db="UniProtKB">
        <authorList>
            <consortium name="Ensembl"/>
        </authorList>
    </citation>
    <scope>IDENTIFICATION</scope>
    <source>
        <strain evidence="2">C57BL/6J</strain>
    </source>
</reference>
<dbReference type="AGR" id="MGI:1270855"/>
<dbReference type="HOGENOM" id="CLU_101830_0_0_1"/>
<feature type="compositionally biased region" description="Polar residues" evidence="1">
    <location>
        <begin position="168"/>
        <end position="180"/>
    </location>
</feature>
<reference evidence="2 4" key="1">
    <citation type="journal article" date="2009" name="PLoS Biol.">
        <title>Lineage-specific biology revealed by a finished genome assembly of the mouse.</title>
        <authorList>
            <consortium name="Mouse Genome Sequencing Consortium"/>
            <person name="Church D.M."/>
            <person name="Goodstadt L."/>
            <person name="Hillier L.W."/>
            <person name="Zody M.C."/>
            <person name="Goldstein S."/>
            <person name="She X."/>
            <person name="Bult C.J."/>
            <person name="Agarwala R."/>
            <person name="Cherry J.L."/>
            <person name="DiCuccio M."/>
            <person name="Hlavina W."/>
            <person name="Kapustin Y."/>
            <person name="Meric P."/>
            <person name="Maglott D."/>
            <person name="Birtle Z."/>
            <person name="Marques A.C."/>
            <person name="Graves T."/>
            <person name="Zhou S."/>
            <person name="Teague B."/>
            <person name="Potamousis K."/>
            <person name="Churas C."/>
            <person name="Place M."/>
            <person name="Herschleb J."/>
            <person name="Runnheim R."/>
            <person name="Forrest D."/>
            <person name="Amos-Landgraf J."/>
            <person name="Schwartz D.C."/>
            <person name="Cheng Z."/>
            <person name="Lindblad-Toh K."/>
            <person name="Eichler E.E."/>
            <person name="Ponting C.P."/>
        </authorList>
    </citation>
    <scope>NUCLEOTIDE SEQUENCE [LARGE SCALE GENOMIC DNA]</scope>
    <source>
        <strain evidence="2 4">C57BL/6J</strain>
    </source>
</reference>
<keyword evidence="4" id="KW-1185">Reference proteome</keyword>
<reference evidence="2 4" key="2">
    <citation type="journal article" date="2011" name="PLoS Biol.">
        <title>Modernizing reference genome assemblies.</title>
        <authorList>
            <person name="Church D.M."/>
            <person name="Schneider V.A."/>
            <person name="Graves T."/>
            <person name="Auger K."/>
            <person name="Cunningham F."/>
            <person name="Bouk N."/>
            <person name="Chen H.C."/>
            <person name="Agarwala R."/>
            <person name="McLaren W.M."/>
            <person name="Ritchie G.R."/>
            <person name="Albracht D."/>
            <person name="Kremitzki M."/>
            <person name="Rock S."/>
            <person name="Kotkiewicz H."/>
            <person name="Kremitzki C."/>
            <person name="Wollam A."/>
            <person name="Trani L."/>
            <person name="Fulton L."/>
            <person name="Fulton R."/>
            <person name="Matthews L."/>
            <person name="Whitehead S."/>
            <person name="Chow W."/>
            <person name="Torrance J."/>
            <person name="Dunn M."/>
            <person name="Harden G."/>
            <person name="Threadgold G."/>
            <person name="Wood J."/>
            <person name="Collins J."/>
            <person name="Heath P."/>
            <person name="Griffiths G."/>
            <person name="Pelan S."/>
            <person name="Grafham D."/>
            <person name="Eichler E.E."/>
            <person name="Weinstock G."/>
            <person name="Mardis E.R."/>
            <person name="Wilson R.K."/>
            <person name="Howe K."/>
            <person name="Flicek P."/>
            <person name="Hubbard T."/>
        </authorList>
    </citation>
    <scope>NUCLEOTIDE SEQUENCE [LARGE SCALE GENOMIC DNA]</scope>
    <source>
        <strain evidence="2 4">C57BL/6J</strain>
    </source>
</reference>
<evidence type="ECO:0000256" key="1">
    <source>
        <dbReference type="SAM" id="MobiDB-lite"/>
    </source>
</evidence>
<feature type="region of interest" description="Disordered" evidence="1">
    <location>
        <begin position="104"/>
        <end position="219"/>
    </location>
</feature>
<evidence type="ECO:0000313" key="4">
    <source>
        <dbReference type="Proteomes" id="UP000000589"/>
    </source>
</evidence>
<gene>
    <name evidence="2 3" type="primary">Il16</name>
</gene>
<dbReference type="Proteomes" id="UP000000589">
    <property type="component" value="Chromosome 7"/>
</dbReference>
<dbReference type="PANTHER" id="PTHR48484:SF2">
    <property type="entry name" value="PRO-INTERLEUKIN-16"/>
    <property type="match status" value="1"/>
</dbReference>
<evidence type="ECO:0000313" key="2">
    <source>
        <dbReference type="Ensembl" id="ENSMUSP00000118516.2"/>
    </source>
</evidence>
<dbReference type="GeneTree" id="ENSGT00940000156178"/>
<dbReference type="Ensembl" id="ENSMUST00000153560.2">
    <property type="protein sequence ID" value="ENSMUSP00000118516.2"/>
    <property type="gene ID" value="ENSMUSG00000001741.13"/>
</dbReference>
<protein>
    <submittedName>
        <fullName evidence="2">Interleukin 16</fullName>
    </submittedName>
</protein>
<dbReference type="Antibodypedia" id="3932">
    <property type="antibodies" value="785 antibodies from 46 providers"/>
</dbReference>
<dbReference type="PANTHER" id="PTHR48484">
    <property type="entry name" value="PRO-INTERLEUKIN-16"/>
    <property type="match status" value="1"/>
</dbReference>
<keyword evidence="5" id="KW-1267">Proteomics identification</keyword>
<evidence type="ECO:0007829" key="5">
    <source>
        <dbReference type="ProteomicsDB" id="D6RI15"/>
    </source>
</evidence>
<dbReference type="GO" id="GO:0050930">
    <property type="term" value="P:induction of positive chemotaxis"/>
    <property type="evidence" value="ECO:0007669"/>
    <property type="project" value="InterPro"/>
</dbReference>
<dbReference type="VEuPathDB" id="HostDB:ENSMUSG00000001741"/>
<name>D6RI15_MOUSE</name>